<name>A0ABX5VPP6_9MICO</name>
<dbReference type="InterPro" id="IPR001466">
    <property type="entry name" value="Beta-lactam-related"/>
</dbReference>
<evidence type="ECO:0000259" key="1">
    <source>
        <dbReference type="Pfam" id="PF00144"/>
    </source>
</evidence>
<accession>A0ABX5VPP6</accession>
<protein>
    <submittedName>
        <fullName evidence="2">Beta-lactamase family protein</fullName>
    </submittedName>
</protein>
<dbReference type="PANTHER" id="PTHR43283">
    <property type="entry name" value="BETA-LACTAMASE-RELATED"/>
    <property type="match status" value="1"/>
</dbReference>
<dbReference type="Gene3D" id="3.40.710.10">
    <property type="entry name" value="DD-peptidase/beta-lactamase superfamily"/>
    <property type="match status" value="1"/>
</dbReference>
<organism evidence="2 3">
    <name type="scientific">Georgenia wutianyii</name>
    <dbReference type="NCBI Taxonomy" id="2585135"/>
    <lineage>
        <taxon>Bacteria</taxon>
        <taxon>Bacillati</taxon>
        <taxon>Actinomycetota</taxon>
        <taxon>Actinomycetes</taxon>
        <taxon>Micrococcales</taxon>
        <taxon>Bogoriellaceae</taxon>
        <taxon>Georgenia</taxon>
    </lineage>
</organism>
<evidence type="ECO:0000313" key="2">
    <source>
        <dbReference type="EMBL" id="QDB80437.1"/>
    </source>
</evidence>
<reference evidence="2 3" key="1">
    <citation type="submission" date="2019-05" db="EMBL/GenBank/DDBJ databases">
        <title>Georgenia *** sp. nov., and Georgenia *** sp. nov., isolated from the intestinal contents of plateau pika (Ochotona curzoniae) in the Qinghai-Tibet plateau of China.</title>
        <authorList>
            <person name="Tian Z."/>
        </authorList>
    </citation>
    <scope>NUCLEOTIDE SEQUENCE [LARGE SCALE GENOMIC DNA]</scope>
    <source>
        <strain evidence="2 3">Z294</strain>
    </source>
</reference>
<dbReference type="InterPro" id="IPR050789">
    <property type="entry name" value="Diverse_Enzym_Activities"/>
</dbReference>
<dbReference type="PANTHER" id="PTHR43283:SF15">
    <property type="entry name" value="CONSERVED PROTEIN"/>
    <property type="match status" value="1"/>
</dbReference>
<evidence type="ECO:0000313" key="3">
    <source>
        <dbReference type="Proteomes" id="UP000313948"/>
    </source>
</evidence>
<sequence length="268" mass="28287">MSAFEQVALPTVPHAVVVTEADGTRLARGARAQSFPWASVTKLLTATATLVAVSRHLVDLDEPAGPEGSTVRHLLAHASGVGMDSPEPLSAPGRRRIYSNAGFEILARHVAEATGTDFADWLEQTVLVPLGLSSVVLEGSPAHGARGNAEDLAAFARELLDPQVLPPGVLAEATTVQFPGLTGVLPGFGRQDPNDWGLGFEIRGGKTPHWTGTRNSPATFGHFGQSGSFLWVDPQVHLAAVYLGAEPFGPWAADLWPRLSDAALSDLR</sequence>
<dbReference type="Proteomes" id="UP000313948">
    <property type="component" value="Chromosome"/>
</dbReference>
<feature type="domain" description="Beta-lactamase-related" evidence="1">
    <location>
        <begin position="34"/>
        <end position="248"/>
    </location>
</feature>
<dbReference type="RefSeq" id="WP_139949112.1">
    <property type="nucleotide sequence ID" value="NZ_CP040899.1"/>
</dbReference>
<dbReference type="InterPro" id="IPR012338">
    <property type="entry name" value="Beta-lactam/transpept-like"/>
</dbReference>
<dbReference type="SUPFAM" id="SSF56601">
    <property type="entry name" value="beta-lactamase/transpeptidase-like"/>
    <property type="match status" value="1"/>
</dbReference>
<dbReference type="Pfam" id="PF00144">
    <property type="entry name" value="Beta-lactamase"/>
    <property type="match status" value="1"/>
</dbReference>
<dbReference type="EMBL" id="CP040899">
    <property type="protein sequence ID" value="QDB80437.1"/>
    <property type="molecule type" value="Genomic_DNA"/>
</dbReference>
<keyword evidence="3" id="KW-1185">Reference proteome</keyword>
<proteinExistence type="predicted"/>
<gene>
    <name evidence="2" type="ORF">FE251_14430</name>
</gene>